<evidence type="ECO:0000256" key="1">
    <source>
        <dbReference type="ARBA" id="ARBA00006484"/>
    </source>
</evidence>
<reference evidence="4 5" key="1">
    <citation type="submission" date="2014-04" db="EMBL/GenBank/DDBJ databases">
        <authorList>
            <consortium name="DOE Joint Genome Institute"/>
            <person name="Kuo A."/>
            <person name="Martino E."/>
            <person name="Perotto S."/>
            <person name="Kohler A."/>
            <person name="Nagy L.G."/>
            <person name="Floudas D."/>
            <person name="Copeland A."/>
            <person name="Barry K.W."/>
            <person name="Cichocki N."/>
            <person name="Veneault-Fourrey C."/>
            <person name="LaButti K."/>
            <person name="Lindquist E.A."/>
            <person name="Lipzen A."/>
            <person name="Lundell T."/>
            <person name="Morin E."/>
            <person name="Murat C."/>
            <person name="Sun H."/>
            <person name="Tunlid A."/>
            <person name="Henrissat B."/>
            <person name="Grigoriev I.V."/>
            <person name="Hibbett D.S."/>
            <person name="Martin F."/>
            <person name="Nordberg H.P."/>
            <person name="Cantor M.N."/>
            <person name="Hua S.X."/>
        </authorList>
    </citation>
    <scope>NUCLEOTIDE SEQUENCE [LARGE SCALE GENOMIC DNA]</scope>
    <source>
        <strain evidence="4 5">Zn</strain>
    </source>
</reference>
<evidence type="ECO:0000256" key="3">
    <source>
        <dbReference type="ARBA" id="ARBA00023002"/>
    </source>
</evidence>
<dbReference type="Pfam" id="PF00106">
    <property type="entry name" value="adh_short"/>
    <property type="match status" value="1"/>
</dbReference>
<dbReference type="STRING" id="913774.A0A0C3GR63"/>
<dbReference type="SUPFAM" id="SSF51735">
    <property type="entry name" value="NAD(P)-binding Rossmann-fold domains"/>
    <property type="match status" value="1"/>
</dbReference>
<sequence length="322" mass="36056">MGKIWDPRVDIPNLNGKVAVVTGGNSGIGLQTIKHLTAHGAKVYFTARSEAKAKHARDYMFSQNPDASEERLIWLPLDLSSIKSVMQAVEELKAKENKIDFMINNAGLGQKSFQTTDAGWEMVMAKAAADESSDVRVVTVTGGDNIFPPDYKFEYTSPSFLSGNIPYKPWKFRHIQKPLFNVDLMRYSLSKVASLLFAKELQRRFDKQGLNIISVSLHPGGARGIRTDSALDVLAGFMKLIMRRIMISEDEGSFTSLFAATAKEIRNKPDLYRGKFLVPFGKVAPPHPVTENERQIQGLWDNTTKEVNRYLAKNGYAPLLDW</sequence>
<dbReference type="InterPro" id="IPR036291">
    <property type="entry name" value="NAD(P)-bd_dom_sf"/>
</dbReference>
<organism evidence="4 5">
    <name type="scientific">Oidiodendron maius (strain Zn)</name>
    <dbReference type="NCBI Taxonomy" id="913774"/>
    <lineage>
        <taxon>Eukaryota</taxon>
        <taxon>Fungi</taxon>
        <taxon>Dikarya</taxon>
        <taxon>Ascomycota</taxon>
        <taxon>Pezizomycotina</taxon>
        <taxon>Leotiomycetes</taxon>
        <taxon>Leotiomycetes incertae sedis</taxon>
        <taxon>Myxotrichaceae</taxon>
        <taxon>Oidiodendron</taxon>
    </lineage>
</organism>
<reference evidence="5" key="2">
    <citation type="submission" date="2015-01" db="EMBL/GenBank/DDBJ databases">
        <title>Evolutionary Origins and Diversification of the Mycorrhizal Mutualists.</title>
        <authorList>
            <consortium name="DOE Joint Genome Institute"/>
            <consortium name="Mycorrhizal Genomics Consortium"/>
            <person name="Kohler A."/>
            <person name="Kuo A."/>
            <person name="Nagy L.G."/>
            <person name="Floudas D."/>
            <person name="Copeland A."/>
            <person name="Barry K.W."/>
            <person name="Cichocki N."/>
            <person name="Veneault-Fourrey C."/>
            <person name="LaButti K."/>
            <person name="Lindquist E.A."/>
            <person name="Lipzen A."/>
            <person name="Lundell T."/>
            <person name="Morin E."/>
            <person name="Murat C."/>
            <person name="Riley R."/>
            <person name="Ohm R."/>
            <person name="Sun H."/>
            <person name="Tunlid A."/>
            <person name="Henrissat B."/>
            <person name="Grigoriev I.V."/>
            <person name="Hibbett D.S."/>
            <person name="Martin F."/>
        </authorList>
    </citation>
    <scope>NUCLEOTIDE SEQUENCE [LARGE SCALE GENOMIC DNA]</scope>
    <source>
        <strain evidence="5">Zn</strain>
    </source>
</reference>
<accession>A0A0C3GR63</accession>
<keyword evidence="3" id="KW-0560">Oxidoreductase</keyword>
<proteinExistence type="inferred from homology"/>
<keyword evidence="5" id="KW-1185">Reference proteome</keyword>
<dbReference type="PRINTS" id="PR00081">
    <property type="entry name" value="GDHRDH"/>
</dbReference>
<evidence type="ECO:0000313" key="5">
    <source>
        <dbReference type="Proteomes" id="UP000054321"/>
    </source>
</evidence>
<name>A0A0C3GR63_OIDMZ</name>
<dbReference type="HOGENOM" id="CLU_010194_44_6_1"/>
<keyword evidence="2" id="KW-0521">NADP</keyword>
<dbReference type="EMBL" id="KN832902">
    <property type="protein sequence ID" value="KIM92976.1"/>
    <property type="molecule type" value="Genomic_DNA"/>
</dbReference>
<gene>
    <name evidence="4" type="ORF">OIDMADRAFT_138715</name>
</gene>
<protein>
    <recommendedName>
        <fullName evidence="6">Ketoreductase (KR) domain-containing protein</fullName>
    </recommendedName>
</protein>
<dbReference type="PANTHER" id="PTHR24320:SF282">
    <property type="entry name" value="WW DOMAIN-CONTAINING OXIDOREDUCTASE"/>
    <property type="match status" value="1"/>
</dbReference>
<dbReference type="InParanoid" id="A0A0C3GR63"/>
<dbReference type="GO" id="GO:0016491">
    <property type="term" value="F:oxidoreductase activity"/>
    <property type="evidence" value="ECO:0007669"/>
    <property type="project" value="UniProtKB-KW"/>
</dbReference>
<dbReference type="OrthoDB" id="191139at2759"/>
<dbReference type="PANTHER" id="PTHR24320">
    <property type="entry name" value="RETINOL DEHYDROGENASE"/>
    <property type="match status" value="1"/>
</dbReference>
<dbReference type="AlphaFoldDB" id="A0A0C3GR63"/>
<comment type="similarity">
    <text evidence="1">Belongs to the short-chain dehydrogenases/reductases (SDR) family.</text>
</comment>
<dbReference type="Gene3D" id="3.40.50.720">
    <property type="entry name" value="NAD(P)-binding Rossmann-like Domain"/>
    <property type="match status" value="1"/>
</dbReference>
<evidence type="ECO:0008006" key="6">
    <source>
        <dbReference type="Google" id="ProtNLM"/>
    </source>
</evidence>
<dbReference type="InterPro" id="IPR002347">
    <property type="entry name" value="SDR_fam"/>
</dbReference>
<evidence type="ECO:0000313" key="4">
    <source>
        <dbReference type="EMBL" id="KIM92976.1"/>
    </source>
</evidence>
<evidence type="ECO:0000256" key="2">
    <source>
        <dbReference type="ARBA" id="ARBA00022857"/>
    </source>
</evidence>
<dbReference type="Proteomes" id="UP000054321">
    <property type="component" value="Unassembled WGS sequence"/>
</dbReference>